<name>B3QRJ0_CHLP8</name>
<sequence length="511" mass="58658">MIDAIYINRRVEKLSKNEPEKVQWRNLLRNLSDDQDNISNHADSEKRITKYFGVNAEFHPDNKTFFKSPFSKSLKAFRALYSIDYPTDEGDSCDLLMSIVGFSLEPIMHTVLTLRPKNLLFLFSKESSLIGSKDVNAFDRLQALIACHGDGYNPKIDQEILEVADAPHVFSVVRDAITKASSPERVAIDVTGGKKSMDASAFLAASLFEKVAIYYVDYASYDTDKGFPVWGSEFLNKLENPYKVFGVREEKLIKEFWDKADFPAVVKFIKLCIDKLKPEIAKKYRLTEKINQLELVKKAAECYTEWRIFDYQKAKDKPFKGCDKHHSNVLEELAKCSTLEADQNINNQQSAQLALALAIDRYRRGSDAYEHEKHSTAILCYAQSVEILLRFCCKKDWNELKQKRNCKGIKMLGDLRRVLFKDNPFYFNAPGFGERLNENVNKARNAIAHYNCISSSENSDIKIDAECMREVVDELFFLFVNKHGLAEGLINEYKQSLSFCSLNENLELYKP</sequence>
<dbReference type="HOGENOM" id="CLU_532870_0_0_10"/>
<dbReference type="AlphaFoldDB" id="B3QRJ0"/>
<protein>
    <recommendedName>
        <fullName evidence="3">TIGR02710 family CRISPR-associated protein</fullName>
    </recommendedName>
</protein>
<dbReference type="STRING" id="517417.Cpar_0084"/>
<evidence type="ECO:0008006" key="3">
    <source>
        <dbReference type="Google" id="ProtNLM"/>
    </source>
</evidence>
<proteinExistence type="predicted"/>
<dbReference type="KEGG" id="cpc:Cpar_0084"/>
<evidence type="ECO:0000313" key="2">
    <source>
        <dbReference type="Proteomes" id="UP000008811"/>
    </source>
</evidence>
<organism evidence="1 2">
    <name type="scientific">Chlorobaculum parvum (strain DSM 263 / NCIMB 8327)</name>
    <name type="common">Chlorobium vibrioforme subsp. thiosulfatophilum</name>
    <dbReference type="NCBI Taxonomy" id="517417"/>
    <lineage>
        <taxon>Bacteria</taxon>
        <taxon>Pseudomonadati</taxon>
        <taxon>Chlorobiota</taxon>
        <taxon>Chlorobiia</taxon>
        <taxon>Chlorobiales</taxon>
        <taxon>Chlorobiaceae</taxon>
        <taxon>Chlorobaculum</taxon>
    </lineage>
</organism>
<gene>
    <name evidence="1" type="ordered locus">Cpar_0084</name>
</gene>
<dbReference type="OrthoDB" id="597817at2"/>
<keyword evidence="2" id="KW-1185">Reference proteome</keyword>
<accession>B3QRJ0</accession>
<reference evidence="1" key="1">
    <citation type="submission" date="2008-06" db="EMBL/GenBank/DDBJ databases">
        <title>Complete sequence of Chlorobaculum parvum NCIB 8327.</title>
        <authorList>
            <consortium name="US DOE Joint Genome Institute"/>
            <person name="Lucas S."/>
            <person name="Copeland A."/>
            <person name="Lapidus A."/>
            <person name="Glavina del Rio T."/>
            <person name="Dalin E."/>
            <person name="Tice H."/>
            <person name="Bruce D."/>
            <person name="Goodwin L."/>
            <person name="Pitluck S."/>
            <person name="Schmutz J."/>
            <person name="Larimer F."/>
            <person name="Land M."/>
            <person name="Hauser L."/>
            <person name="Kyrpides N."/>
            <person name="Mikhailova N."/>
            <person name="Zhao F."/>
            <person name="Li T."/>
            <person name="Liu Z."/>
            <person name="Overmann J."/>
            <person name="Bryant D.A."/>
            <person name="Richardson P."/>
        </authorList>
    </citation>
    <scope>NUCLEOTIDE SEQUENCE [LARGE SCALE GENOMIC DNA]</scope>
    <source>
        <strain evidence="1">NCIB 8327</strain>
    </source>
</reference>
<dbReference type="Proteomes" id="UP000008811">
    <property type="component" value="Chromosome"/>
</dbReference>
<evidence type="ECO:0000313" key="1">
    <source>
        <dbReference type="EMBL" id="ACF10512.1"/>
    </source>
</evidence>
<dbReference type="EMBL" id="CP001099">
    <property type="protein sequence ID" value="ACF10512.1"/>
    <property type="molecule type" value="Genomic_DNA"/>
</dbReference>
<dbReference type="eggNOG" id="COG1394">
    <property type="taxonomic scope" value="Bacteria"/>
</dbReference>
<dbReference type="RefSeq" id="WP_012501347.1">
    <property type="nucleotide sequence ID" value="NC_011027.1"/>
</dbReference>